<sequence>TGTRETGSYNHHSQIAKFKGKVFLSWSNGRVDEEAEGQRILICSSDDARRWSDPIVVVGDRNEKVVAHNCVAMMATEETLYVVGMSEDTTIDASVVGMRRVDPESYAVSVYASADGVRWEKAFAFDKRIKGIFEAPRATADGHLLCVAVLREGAAILRWPGLDLCEKPEIITVPQPFGASFPYGEGSWYQTDDGAIVIFWRDEGQSCRLWVNTSTDNGKTFSEPAISDVPDSMSRVYAGRLTDGRFFLCGNAFPTLLNRMHLMLLLSDDGYTFNKVYMLVNDPTAQRLTGLLKEDGYQYPCCLVDGDRLLVAYSVNKEDIECGVVDVTQI</sequence>
<dbReference type="Pfam" id="PF13088">
    <property type="entry name" value="BNR_2"/>
    <property type="match status" value="1"/>
</dbReference>
<evidence type="ECO:0000313" key="2">
    <source>
        <dbReference type="EMBL" id="GAF73840.1"/>
    </source>
</evidence>
<feature type="non-terminal residue" evidence="2">
    <location>
        <position position="1"/>
    </location>
</feature>
<evidence type="ECO:0000259" key="1">
    <source>
        <dbReference type="Pfam" id="PF13088"/>
    </source>
</evidence>
<dbReference type="CDD" id="cd15482">
    <property type="entry name" value="Sialidase_non-viral"/>
    <property type="match status" value="1"/>
</dbReference>
<gene>
    <name evidence="2" type="ORF">S01H1_13182</name>
</gene>
<feature type="domain" description="Sialidase" evidence="1">
    <location>
        <begin position="39"/>
        <end position="307"/>
    </location>
</feature>
<dbReference type="Gene3D" id="2.120.10.10">
    <property type="match status" value="1"/>
</dbReference>
<accession>X0TCN6</accession>
<dbReference type="AlphaFoldDB" id="X0TCN6"/>
<organism evidence="2">
    <name type="scientific">marine sediment metagenome</name>
    <dbReference type="NCBI Taxonomy" id="412755"/>
    <lineage>
        <taxon>unclassified sequences</taxon>
        <taxon>metagenomes</taxon>
        <taxon>ecological metagenomes</taxon>
    </lineage>
</organism>
<protein>
    <recommendedName>
        <fullName evidence="1">Sialidase domain-containing protein</fullName>
    </recommendedName>
</protein>
<reference evidence="2" key="1">
    <citation type="journal article" date="2014" name="Front. Microbiol.">
        <title>High frequency of phylogenetically diverse reductive dehalogenase-homologous genes in deep subseafloor sedimentary metagenomes.</title>
        <authorList>
            <person name="Kawai M."/>
            <person name="Futagami T."/>
            <person name="Toyoda A."/>
            <person name="Takaki Y."/>
            <person name="Nishi S."/>
            <person name="Hori S."/>
            <person name="Arai W."/>
            <person name="Tsubouchi T."/>
            <person name="Morono Y."/>
            <person name="Uchiyama I."/>
            <person name="Ito T."/>
            <person name="Fujiyama A."/>
            <person name="Inagaki F."/>
            <person name="Takami H."/>
        </authorList>
    </citation>
    <scope>NUCLEOTIDE SEQUENCE</scope>
    <source>
        <strain evidence="2">Expedition CK06-06</strain>
    </source>
</reference>
<comment type="caution">
    <text evidence="2">The sequence shown here is derived from an EMBL/GenBank/DDBJ whole genome shotgun (WGS) entry which is preliminary data.</text>
</comment>
<dbReference type="InterPro" id="IPR011040">
    <property type="entry name" value="Sialidase"/>
</dbReference>
<dbReference type="PANTHER" id="PTHR43752:SF2">
    <property type="entry name" value="BNR_ASP-BOX REPEAT FAMILY PROTEIN"/>
    <property type="match status" value="1"/>
</dbReference>
<dbReference type="SUPFAM" id="SSF50939">
    <property type="entry name" value="Sialidases"/>
    <property type="match status" value="1"/>
</dbReference>
<dbReference type="InterPro" id="IPR036278">
    <property type="entry name" value="Sialidase_sf"/>
</dbReference>
<proteinExistence type="predicted"/>
<dbReference type="PANTHER" id="PTHR43752">
    <property type="entry name" value="BNR/ASP-BOX REPEAT FAMILY PROTEIN"/>
    <property type="match status" value="1"/>
</dbReference>
<dbReference type="EMBL" id="BARS01006796">
    <property type="protein sequence ID" value="GAF73840.1"/>
    <property type="molecule type" value="Genomic_DNA"/>
</dbReference>
<name>X0TCN6_9ZZZZ</name>